<dbReference type="Pfam" id="PF01584">
    <property type="entry name" value="CheW"/>
    <property type="match status" value="1"/>
</dbReference>
<dbReference type="EMBL" id="DSDS01000156">
    <property type="protein sequence ID" value="HET98441.1"/>
    <property type="molecule type" value="Genomic_DNA"/>
</dbReference>
<dbReference type="Gene3D" id="3.30.565.10">
    <property type="entry name" value="Histidine kinase-like ATPase, C-terminal domain"/>
    <property type="match status" value="1"/>
</dbReference>
<evidence type="ECO:0000256" key="3">
    <source>
        <dbReference type="ARBA" id="ARBA00021495"/>
    </source>
</evidence>
<keyword evidence="6" id="KW-0808">Transferase</keyword>
<evidence type="ECO:0000259" key="13">
    <source>
        <dbReference type="PROSITE" id="PS50109"/>
    </source>
</evidence>
<dbReference type="InterPro" id="IPR051315">
    <property type="entry name" value="Bact_Chemotaxis_CheA"/>
</dbReference>
<feature type="modified residue" description="Phosphohistidine" evidence="12">
    <location>
        <position position="217"/>
    </location>
</feature>
<dbReference type="SMART" id="SM00073">
    <property type="entry name" value="HPT"/>
    <property type="match status" value="2"/>
</dbReference>
<feature type="modified residue" description="Phosphohistidine" evidence="12">
    <location>
        <position position="61"/>
    </location>
</feature>
<dbReference type="SUPFAM" id="SSF55874">
    <property type="entry name" value="ATPase domain of HSP90 chaperone/DNA topoisomerase II/histidine kinase"/>
    <property type="match status" value="1"/>
</dbReference>
<dbReference type="GO" id="GO:0000155">
    <property type="term" value="F:phosphorelay sensor kinase activity"/>
    <property type="evidence" value="ECO:0007669"/>
    <property type="project" value="InterPro"/>
</dbReference>
<dbReference type="InterPro" id="IPR004358">
    <property type="entry name" value="Sig_transdc_His_kin-like_C"/>
</dbReference>
<evidence type="ECO:0000256" key="12">
    <source>
        <dbReference type="PROSITE-ProRule" id="PRU00110"/>
    </source>
</evidence>
<dbReference type="Gene3D" id="1.10.287.560">
    <property type="entry name" value="Histidine kinase CheA-like, homodimeric domain"/>
    <property type="match status" value="1"/>
</dbReference>
<dbReference type="FunFam" id="3.30.565.10:FF:000016">
    <property type="entry name" value="Chemotaxis protein CheA, putative"/>
    <property type="match status" value="1"/>
</dbReference>
<evidence type="ECO:0000259" key="15">
    <source>
        <dbReference type="PROSITE" id="PS50894"/>
    </source>
</evidence>
<evidence type="ECO:0000256" key="11">
    <source>
        <dbReference type="ARBA" id="ARBA00035100"/>
    </source>
</evidence>
<keyword evidence="9" id="KW-0067">ATP-binding</keyword>
<comment type="caution">
    <text evidence="16">The sequence shown here is derived from an EMBL/GenBank/DDBJ whole genome shotgun (WGS) entry which is preliminary data.</text>
</comment>
<feature type="domain" description="Histidine kinase" evidence="13">
    <location>
        <begin position="352"/>
        <end position="603"/>
    </location>
</feature>
<reference evidence="16" key="1">
    <citation type="journal article" date="2020" name="mSystems">
        <title>Genome- and Community-Level Interaction Insights into Carbon Utilization and Element Cycling Functions of Hydrothermarchaeota in Hydrothermal Sediment.</title>
        <authorList>
            <person name="Zhou Z."/>
            <person name="Liu Y."/>
            <person name="Xu W."/>
            <person name="Pan J."/>
            <person name="Luo Z.H."/>
            <person name="Li M."/>
        </authorList>
    </citation>
    <scope>NUCLEOTIDE SEQUENCE [LARGE SCALE GENOMIC DNA]</scope>
    <source>
        <strain evidence="16">SpSt-1224</strain>
    </source>
</reference>
<feature type="domain" description="CheW-like" evidence="14">
    <location>
        <begin position="605"/>
        <end position="743"/>
    </location>
</feature>
<evidence type="ECO:0000313" key="16">
    <source>
        <dbReference type="EMBL" id="HET98441.1"/>
    </source>
</evidence>
<dbReference type="Pfam" id="PF01627">
    <property type="entry name" value="Hpt"/>
    <property type="match status" value="2"/>
</dbReference>
<dbReference type="InterPro" id="IPR003594">
    <property type="entry name" value="HATPase_dom"/>
</dbReference>
<dbReference type="InterPro" id="IPR005467">
    <property type="entry name" value="His_kinase_dom"/>
</dbReference>
<dbReference type="InterPro" id="IPR036641">
    <property type="entry name" value="HPT_dom_sf"/>
</dbReference>
<evidence type="ECO:0000256" key="8">
    <source>
        <dbReference type="ARBA" id="ARBA00022777"/>
    </source>
</evidence>
<evidence type="ECO:0000256" key="7">
    <source>
        <dbReference type="ARBA" id="ARBA00022741"/>
    </source>
</evidence>
<dbReference type="SUPFAM" id="SSF50341">
    <property type="entry name" value="CheW-like"/>
    <property type="match status" value="1"/>
</dbReference>
<dbReference type="SUPFAM" id="SSF47384">
    <property type="entry name" value="Homodimeric domain of signal transducing histidine kinase"/>
    <property type="match status" value="1"/>
</dbReference>
<dbReference type="Pfam" id="PF02895">
    <property type="entry name" value="H-kinase_dim"/>
    <property type="match status" value="1"/>
</dbReference>
<gene>
    <name evidence="16" type="ORF">ENN98_07090</name>
</gene>
<accession>A0A7C2TLK1</accession>
<dbReference type="PROSITE" id="PS50894">
    <property type="entry name" value="HPT"/>
    <property type="match status" value="2"/>
</dbReference>
<keyword evidence="7" id="KW-0547">Nucleotide-binding</keyword>
<evidence type="ECO:0000256" key="10">
    <source>
        <dbReference type="ARBA" id="ARBA00023012"/>
    </source>
</evidence>
<keyword evidence="4" id="KW-0145">Chemotaxis</keyword>
<dbReference type="InterPro" id="IPR037006">
    <property type="entry name" value="CheA-like_homodim_sf"/>
</dbReference>
<dbReference type="EC" id="2.7.13.3" evidence="2"/>
<comment type="function">
    <text evidence="11">Involved in the transmission of sensory signals from the chemoreceptors to the flagellar motors. CheA is autophosphorylated; it can transfer its phosphate group to either CheB or CheY.</text>
</comment>
<dbReference type="InterPro" id="IPR008207">
    <property type="entry name" value="Sig_transdc_His_kin_Hpt_dom"/>
</dbReference>
<dbReference type="Gene3D" id="2.30.30.40">
    <property type="entry name" value="SH3 Domains"/>
    <property type="match status" value="1"/>
</dbReference>
<feature type="domain" description="HPt" evidence="15">
    <location>
        <begin position="5"/>
        <end position="118"/>
    </location>
</feature>
<dbReference type="InterPro" id="IPR004105">
    <property type="entry name" value="CheA-like_dim"/>
</dbReference>
<evidence type="ECO:0000256" key="6">
    <source>
        <dbReference type="ARBA" id="ARBA00022679"/>
    </source>
</evidence>
<evidence type="ECO:0000256" key="1">
    <source>
        <dbReference type="ARBA" id="ARBA00000085"/>
    </source>
</evidence>
<dbReference type="GO" id="GO:0006935">
    <property type="term" value="P:chemotaxis"/>
    <property type="evidence" value="ECO:0007669"/>
    <property type="project" value="InterPro"/>
</dbReference>
<dbReference type="InterPro" id="IPR036890">
    <property type="entry name" value="HATPase_C_sf"/>
</dbReference>
<dbReference type="CDD" id="cd00088">
    <property type="entry name" value="HPT"/>
    <property type="match status" value="1"/>
</dbReference>
<evidence type="ECO:0000256" key="2">
    <source>
        <dbReference type="ARBA" id="ARBA00012438"/>
    </source>
</evidence>
<keyword evidence="5 12" id="KW-0597">Phosphoprotein</keyword>
<evidence type="ECO:0000256" key="9">
    <source>
        <dbReference type="ARBA" id="ARBA00022840"/>
    </source>
</evidence>
<dbReference type="PROSITE" id="PS50851">
    <property type="entry name" value="CHEW"/>
    <property type="match status" value="1"/>
</dbReference>
<dbReference type="CDD" id="cd16916">
    <property type="entry name" value="HATPase_CheA-like"/>
    <property type="match status" value="1"/>
</dbReference>
<sequence>MENQLSADQVEIIQEFIQECTDLLDNLEPSIVAFGELTQNSDFSPTEEKMPILHEVFRLFHSIKGSAGFLNFSHMATTAHAAENLLDKIRKGEQAMNGDHVDLLCRTCDFMRATLDQVACQLNDQTMAREADELTGRLKLSLGEPRPASAATETPAGCAEPVTPDTGLLDLAVTPEMLAAFVQEAGEQLQEMEEGLLAWSRDGDSNSLIGELFRKMHSFKGNCGFVGMADLERLSHRIETVLDAARSGTCPARTRPADTLLNLIDTLKGALTDIAGGGKGRIDGLDLYLELLDDLLPADRQGNVSPPAVPRLGEILQEEGLVSAAEVDRALESQKQAATRAETQPAGPGGIAKRQDLRVDVEKIDNLINLIGELVIAENMLVHSPDIEELELENFSKASQQMSKIVKELQEVAMSIRMIPVAGLFNRMTRLVHDLSRKSGKKVNLITGGTETEVDKTVIEKITDPLVHLIRNSMDHGLENPEERRAAGKEEIGTLRLTASHEEGEVLIRIEDDGRGLNRDKILRKAVQKGLLEGDGAGLSDHEVAAMIFLPGFSTAEQVTDVSGRGVGMDVVKQNLHQINGKIDIASSSGQGTLITLRIPLTMAIIDGMMVRVGESRYIIPILAIRESFRPSPTAITMTPDGGEMVRVRERLFPVLRLNRLHRVAGAREALDEGILILLENQGRNVSLFVDEILGQQQTVIKGLSGYIGEIGQVSCVSGCTILGNGEVCLILDAGNLTEINPVTI</sequence>
<dbReference type="PANTHER" id="PTHR43395:SF10">
    <property type="entry name" value="CHEMOTAXIS PROTEIN CHEA"/>
    <property type="match status" value="1"/>
</dbReference>
<dbReference type="Gene3D" id="1.20.120.160">
    <property type="entry name" value="HPT domain"/>
    <property type="match status" value="2"/>
</dbReference>
<feature type="domain" description="HPt" evidence="15">
    <location>
        <begin position="170"/>
        <end position="278"/>
    </location>
</feature>
<proteinExistence type="predicted"/>
<dbReference type="GO" id="GO:0005737">
    <property type="term" value="C:cytoplasm"/>
    <property type="evidence" value="ECO:0007669"/>
    <property type="project" value="InterPro"/>
</dbReference>
<dbReference type="SMART" id="SM00387">
    <property type="entry name" value="HATPase_c"/>
    <property type="match status" value="1"/>
</dbReference>
<dbReference type="Proteomes" id="UP000885986">
    <property type="component" value="Unassembled WGS sequence"/>
</dbReference>
<name>A0A7C2TLK1_9BACT</name>
<dbReference type="PROSITE" id="PS50109">
    <property type="entry name" value="HIS_KIN"/>
    <property type="match status" value="1"/>
</dbReference>
<dbReference type="InterPro" id="IPR002545">
    <property type="entry name" value="CheW-lke_dom"/>
</dbReference>
<dbReference type="Pfam" id="PF02518">
    <property type="entry name" value="HATPase_c"/>
    <property type="match status" value="1"/>
</dbReference>
<dbReference type="CDD" id="cd00731">
    <property type="entry name" value="CheA_reg"/>
    <property type="match status" value="1"/>
</dbReference>
<dbReference type="PANTHER" id="PTHR43395">
    <property type="entry name" value="SENSOR HISTIDINE KINASE CHEA"/>
    <property type="match status" value="1"/>
</dbReference>
<dbReference type="InterPro" id="IPR036061">
    <property type="entry name" value="CheW-like_dom_sf"/>
</dbReference>
<protein>
    <recommendedName>
        <fullName evidence="3">Chemotaxis protein CheA</fullName>
        <ecNumber evidence="2">2.7.13.3</ecNumber>
    </recommendedName>
</protein>
<dbReference type="SUPFAM" id="SSF47226">
    <property type="entry name" value="Histidine-containing phosphotransfer domain, HPT domain"/>
    <property type="match status" value="2"/>
</dbReference>
<dbReference type="SMART" id="SM01231">
    <property type="entry name" value="H-kinase_dim"/>
    <property type="match status" value="1"/>
</dbReference>
<keyword evidence="10" id="KW-0902">Two-component regulatory system</keyword>
<organism evidence="16">
    <name type="scientific">Desulfurivibrio alkaliphilus</name>
    <dbReference type="NCBI Taxonomy" id="427923"/>
    <lineage>
        <taxon>Bacteria</taxon>
        <taxon>Pseudomonadati</taxon>
        <taxon>Thermodesulfobacteriota</taxon>
        <taxon>Desulfobulbia</taxon>
        <taxon>Desulfobulbales</taxon>
        <taxon>Desulfobulbaceae</taxon>
        <taxon>Desulfurivibrio</taxon>
    </lineage>
</organism>
<dbReference type="PRINTS" id="PR00344">
    <property type="entry name" value="BCTRLSENSOR"/>
</dbReference>
<evidence type="ECO:0000256" key="5">
    <source>
        <dbReference type="ARBA" id="ARBA00022553"/>
    </source>
</evidence>
<evidence type="ECO:0000259" key="14">
    <source>
        <dbReference type="PROSITE" id="PS50851"/>
    </source>
</evidence>
<evidence type="ECO:0000256" key="4">
    <source>
        <dbReference type="ARBA" id="ARBA00022500"/>
    </source>
</evidence>
<dbReference type="InterPro" id="IPR036097">
    <property type="entry name" value="HisK_dim/P_sf"/>
</dbReference>
<comment type="catalytic activity">
    <reaction evidence="1">
        <text>ATP + protein L-histidine = ADP + protein N-phospho-L-histidine.</text>
        <dbReference type="EC" id="2.7.13.3"/>
    </reaction>
</comment>
<keyword evidence="8" id="KW-0418">Kinase</keyword>
<dbReference type="AlphaFoldDB" id="A0A7C2TLK1"/>
<dbReference type="SMART" id="SM00260">
    <property type="entry name" value="CheW"/>
    <property type="match status" value="1"/>
</dbReference>